<evidence type="ECO:0000256" key="1">
    <source>
        <dbReference type="ARBA" id="ARBA00004651"/>
    </source>
</evidence>
<evidence type="ECO:0000256" key="6">
    <source>
        <dbReference type="ARBA" id="ARBA00023136"/>
    </source>
</evidence>
<keyword evidence="10" id="KW-1185">Reference proteome</keyword>
<proteinExistence type="inferred from homology"/>
<evidence type="ECO:0000313" key="10">
    <source>
        <dbReference type="Proteomes" id="UP000199087"/>
    </source>
</evidence>
<dbReference type="Proteomes" id="UP000199087">
    <property type="component" value="Unassembled WGS sequence"/>
</dbReference>
<keyword evidence="4 7" id="KW-0812">Transmembrane</keyword>
<feature type="transmembrane region" description="Helical" evidence="7">
    <location>
        <begin position="70"/>
        <end position="97"/>
    </location>
</feature>
<feature type="transmembrane region" description="Helical" evidence="7">
    <location>
        <begin position="242"/>
        <end position="263"/>
    </location>
</feature>
<dbReference type="Pfam" id="PF00528">
    <property type="entry name" value="BPD_transp_1"/>
    <property type="match status" value="1"/>
</dbReference>
<evidence type="ECO:0000256" key="2">
    <source>
        <dbReference type="ARBA" id="ARBA00022448"/>
    </source>
</evidence>
<evidence type="ECO:0000256" key="4">
    <source>
        <dbReference type="ARBA" id="ARBA00022692"/>
    </source>
</evidence>
<keyword evidence="5 7" id="KW-1133">Transmembrane helix</keyword>
<dbReference type="SUPFAM" id="SSF161098">
    <property type="entry name" value="MetI-like"/>
    <property type="match status" value="1"/>
</dbReference>
<dbReference type="Gene3D" id="1.10.3720.10">
    <property type="entry name" value="MetI-like"/>
    <property type="match status" value="1"/>
</dbReference>
<dbReference type="OrthoDB" id="9771544at2"/>
<dbReference type="EMBL" id="CVRB01000001">
    <property type="protein sequence ID" value="CRK81319.1"/>
    <property type="molecule type" value="Genomic_DNA"/>
</dbReference>
<feature type="transmembrane region" description="Helical" evidence="7">
    <location>
        <begin position="144"/>
        <end position="163"/>
    </location>
</feature>
<organism evidence="9 10">
    <name type="scientific">Neobacillus massiliamazoniensis</name>
    <dbReference type="NCBI Taxonomy" id="1499688"/>
    <lineage>
        <taxon>Bacteria</taxon>
        <taxon>Bacillati</taxon>
        <taxon>Bacillota</taxon>
        <taxon>Bacilli</taxon>
        <taxon>Bacillales</taxon>
        <taxon>Bacillaceae</taxon>
        <taxon>Neobacillus</taxon>
    </lineage>
</organism>
<feature type="transmembrane region" description="Helical" evidence="7">
    <location>
        <begin position="109"/>
        <end position="132"/>
    </location>
</feature>
<sequence>MEREKRLVISKSFLIHFILIIGAVAMVLPFIWMILTSLKTYAESIHVPPVLIPKEFQWGNYKEVFGLLPFFKFMCNTLIITILRTVGQLFFCSLAAYAFARIEFPGRNLLFLLALMVLMVPGQVFLLPQYMIMVKLGWLNSLQAVVVPGLFSAFGTFLLRQFFMGLPKELEEAARLDGCNHFKIYWRIMLPLAKPGLIALGIFTTLWSWNELMWPMIVNSSTESMTLSVGLSSLQGQYLTNYPILMAGSFLAILPMLILFIFLQKQFIEGIAVTGGK</sequence>
<dbReference type="InterPro" id="IPR035906">
    <property type="entry name" value="MetI-like_sf"/>
</dbReference>
<dbReference type="InterPro" id="IPR000515">
    <property type="entry name" value="MetI-like"/>
</dbReference>
<evidence type="ECO:0000259" key="8">
    <source>
        <dbReference type="PROSITE" id="PS50928"/>
    </source>
</evidence>
<accession>A0A0U1NTD4</accession>
<evidence type="ECO:0000256" key="7">
    <source>
        <dbReference type="RuleBase" id="RU363032"/>
    </source>
</evidence>
<reference evidence="10" key="1">
    <citation type="submission" date="2015-05" db="EMBL/GenBank/DDBJ databases">
        <authorList>
            <person name="Urmite Genomes"/>
        </authorList>
    </citation>
    <scope>NUCLEOTIDE SEQUENCE [LARGE SCALE GENOMIC DNA]</scope>
    <source>
        <strain evidence="10">LF1</strain>
    </source>
</reference>
<dbReference type="PROSITE" id="PS50928">
    <property type="entry name" value="ABC_TM1"/>
    <property type="match status" value="1"/>
</dbReference>
<dbReference type="CDD" id="cd06261">
    <property type="entry name" value="TM_PBP2"/>
    <property type="match status" value="1"/>
</dbReference>
<protein>
    <submittedName>
        <fullName evidence="9">Sugar ABC transporter permease</fullName>
    </submittedName>
</protein>
<evidence type="ECO:0000313" key="9">
    <source>
        <dbReference type="EMBL" id="CRK81319.1"/>
    </source>
</evidence>
<comment type="subcellular location">
    <subcellularLocation>
        <location evidence="1 7">Cell membrane</location>
        <topology evidence="1 7">Multi-pass membrane protein</topology>
    </subcellularLocation>
</comment>
<dbReference type="PANTHER" id="PTHR43744:SF12">
    <property type="entry name" value="ABC TRANSPORTER PERMEASE PROTEIN MG189-RELATED"/>
    <property type="match status" value="1"/>
</dbReference>
<keyword evidence="6 7" id="KW-0472">Membrane</keyword>
<feature type="transmembrane region" description="Helical" evidence="7">
    <location>
        <begin position="184"/>
        <end position="209"/>
    </location>
</feature>
<keyword evidence="3" id="KW-1003">Cell membrane</keyword>
<dbReference type="GO" id="GO:0055085">
    <property type="term" value="P:transmembrane transport"/>
    <property type="evidence" value="ECO:0007669"/>
    <property type="project" value="InterPro"/>
</dbReference>
<dbReference type="GO" id="GO:0005886">
    <property type="term" value="C:plasma membrane"/>
    <property type="evidence" value="ECO:0007669"/>
    <property type="project" value="UniProtKB-SubCell"/>
</dbReference>
<evidence type="ECO:0000256" key="3">
    <source>
        <dbReference type="ARBA" id="ARBA00022475"/>
    </source>
</evidence>
<keyword evidence="2 7" id="KW-0813">Transport</keyword>
<dbReference type="PANTHER" id="PTHR43744">
    <property type="entry name" value="ABC TRANSPORTER PERMEASE PROTEIN MG189-RELATED-RELATED"/>
    <property type="match status" value="1"/>
</dbReference>
<dbReference type="STRING" id="1499688.BN000_01219"/>
<dbReference type="AlphaFoldDB" id="A0A0U1NTD4"/>
<comment type="similarity">
    <text evidence="7">Belongs to the binding-protein-dependent transport system permease family.</text>
</comment>
<evidence type="ECO:0000256" key="5">
    <source>
        <dbReference type="ARBA" id="ARBA00022989"/>
    </source>
</evidence>
<name>A0A0U1NTD4_9BACI</name>
<feature type="transmembrane region" description="Helical" evidence="7">
    <location>
        <begin position="12"/>
        <end position="35"/>
    </location>
</feature>
<gene>
    <name evidence="9" type="ORF">BN000_01219</name>
</gene>
<feature type="domain" description="ABC transmembrane type-1" evidence="8">
    <location>
        <begin position="74"/>
        <end position="263"/>
    </location>
</feature>